<protein>
    <submittedName>
        <fullName evidence="1">Uncharacterized protein</fullName>
    </submittedName>
</protein>
<name>A0A556TNP6_BAGYA</name>
<organism evidence="1 2">
    <name type="scientific">Bagarius yarrelli</name>
    <name type="common">Goonch</name>
    <name type="synonym">Bagrus yarrelli</name>
    <dbReference type="NCBI Taxonomy" id="175774"/>
    <lineage>
        <taxon>Eukaryota</taxon>
        <taxon>Metazoa</taxon>
        <taxon>Chordata</taxon>
        <taxon>Craniata</taxon>
        <taxon>Vertebrata</taxon>
        <taxon>Euteleostomi</taxon>
        <taxon>Actinopterygii</taxon>
        <taxon>Neopterygii</taxon>
        <taxon>Teleostei</taxon>
        <taxon>Ostariophysi</taxon>
        <taxon>Siluriformes</taxon>
        <taxon>Sisoridae</taxon>
        <taxon>Sisorinae</taxon>
        <taxon>Bagarius</taxon>
    </lineage>
</organism>
<keyword evidence="2" id="KW-1185">Reference proteome</keyword>
<dbReference type="Proteomes" id="UP000319801">
    <property type="component" value="Unassembled WGS sequence"/>
</dbReference>
<dbReference type="AlphaFoldDB" id="A0A556TNP6"/>
<sequence length="119" mass="12501">MSYCAPNMTPNKPPDSHSHDLPCLGIAYAEVTTLTHIGCMEEACGKYFCRAVTTQFVLTGTFLAPSGACSEELASPQPSPPSENLLQGAGLLTLGHHSRNVQSPVECGLMHGSSSSIPL</sequence>
<reference evidence="1 2" key="1">
    <citation type="journal article" date="2019" name="Genome Biol. Evol.">
        <title>Whole-Genome Sequencing of the Giant Devil Catfish, Bagarius yarrelli.</title>
        <authorList>
            <person name="Jiang W."/>
            <person name="Lv Y."/>
            <person name="Cheng L."/>
            <person name="Yang K."/>
            <person name="Chao B."/>
            <person name="Wang X."/>
            <person name="Li Y."/>
            <person name="Pan X."/>
            <person name="You X."/>
            <person name="Zhang Y."/>
            <person name="Yang J."/>
            <person name="Li J."/>
            <person name="Zhang X."/>
            <person name="Liu S."/>
            <person name="Sun C."/>
            <person name="Yang J."/>
            <person name="Shi Q."/>
        </authorList>
    </citation>
    <scope>NUCLEOTIDE SEQUENCE [LARGE SCALE GENOMIC DNA]</scope>
    <source>
        <strain evidence="1">JWS20170419001</strain>
        <tissue evidence="1">Muscle</tissue>
    </source>
</reference>
<comment type="caution">
    <text evidence="1">The sequence shown here is derived from an EMBL/GenBank/DDBJ whole genome shotgun (WGS) entry which is preliminary data.</text>
</comment>
<evidence type="ECO:0000313" key="1">
    <source>
        <dbReference type="EMBL" id="TSK28162.1"/>
    </source>
</evidence>
<evidence type="ECO:0000313" key="2">
    <source>
        <dbReference type="Proteomes" id="UP000319801"/>
    </source>
</evidence>
<dbReference type="EMBL" id="VCAZ01000008">
    <property type="protein sequence ID" value="TSK28162.1"/>
    <property type="molecule type" value="Genomic_DNA"/>
</dbReference>
<gene>
    <name evidence="1" type="ORF">Baya_2349</name>
</gene>
<accession>A0A556TNP6</accession>
<proteinExistence type="predicted"/>